<evidence type="ECO:0000256" key="3">
    <source>
        <dbReference type="SAM" id="MobiDB-lite"/>
    </source>
</evidence>
<proteinExistence type="predicted"/>
<keyword evidence="6" id="KW-1185">Reference proteome</keyword>
<reference evidence="5" key="1">
    <citation type="journal article" date="2023" name="DNA Res.">
        <title>Chromosome-level genome assembly of Phrynocephalus forsythii using third-generation DNA sequencing and Hi-C analysis.</title>
        <authorList>
            <person name="Qi Y."/>
            <person name="Zhao W."/>
            <person name="Zhao Y."/>
            <person name="Niu C."/>
            <person name="Cao S."/>
            <person name="Zhang Y."/>
        </authorList>
    </citation>
    <scope>NUCLEOTIDE SEQUENCE</scope>
    <source>
        <tissue evidence="5">Muscle</tissue>
    </source>
</reference>
<dbReference type="GO" id="GO:0043122">
    <property type="term" value="P:regulation of canonical NF-kappaB signal transduction"/>
    <property type="evidence" value="ECO:0007669"/>
    <property type="project" value="UniProtKB-ARBA"/>
</dbReference>
<dbReference type="Pfam" id="PF16516">
    <property type="entry name" value="CC2-LZ"/>
    <property type="match status" value="1"/>
</dbReference>
<dbReference type="GO" id="GO:0006357">
    <property type="term" value="P:regulation of transcription by RNA polymerase II"/>
    <property type="evidence" value="ECO:0007669"/>
    <property type="project" value="TreeGrafter"/>
</dbReference>
<accession>A0A9Q1B1S4</accession>
<evidence type="ECO:0000256" key="2">
    <source>
        <dbReference type="SAM" id="Coils"/>
    </source>
</evidence>
<dbReference type="InterPro" id="IPR032419">
    <property type="entry name" value="CC2-LZ_dom"/>
</dbReference>
<comment type="caution">
    <text evidence="5">The sequence shown here is derived from an EMBL/GenBank/DDBJ whole genome shotgun (WGS) entry which is preliminary data.</text>
</comment>
<gene>
    <name evidence="5" type="ORF">JRQ81_016764</name>
</gene>
<dbReference type="EMBL" id="JAPFRF010000007">
    <property type="protein sequence ID" value="KAJ7327005.1"/>
    <property type="molecule type" value="Genomic_DNA"/>
</dbReference>
<dbReference type="GO" id="GO:0071222">
    <property type="term" value="P:cellular response to lipopolysaccharide"/>
    <property type="evidence" value="ECO:0007669"/>
    <property type="project" value="TreeGrafter"/>
</dbReference>
<dbReference type="PANTHER" id="PTHR31882:SF2">
    <property type="entry name" value="TNFAIP3-INTERACTING PROTEIN 3"/>
    <property type="match status" value="1"/>
</dbReference>
<dbReference type="Proteomes" id="UP001142489">
    <property type="component" value="Unassembled WGS sequence"/>
</dbReference>
<dbReference type="OrthoDB" id="5969558at2759"/>
<organism evidence="5 6">
    <name type="scientific">Phrynocephalus forsythii</name>
    <dbReference type="NCBI Taxonomy" id="171643"/>
    <lineage>
        <taxon>Eukaryota</taxon>
        <taxon>Metazoa</taxon>
        <taxon>Chordata</taxon>
        <taxon>Craniata</taxon>
        <taxon>Vertebrata</taxon>
        <taxon>Euteleostomi</taxon>
        <taxon>Lepidosauria</taxon>
        <taxon>Squamata</taxon>
        <taxon>Bifurcata</taxon>
        <taxon>Unidentata</taxon>
        <taxon>Episquamata</taxon>
        <taxon>Toxicofera</taxon>
        <taxon>Iguania</taxon>
        <taxon>Acrodonta</taxon>
        <taxon>Agamidae</taxon>
        <taxon>Agaminae</taxon>
        <taxon>Phrynocephalus</taxon>
    </lineage>
</organism>
<dbReference type="GO" id="GO:0005737">
    <property type="term" value="C:cytoplasm"/>
    <property type="evidence" value="ECO:0007669"/>
    <property type="project" value="UniProtKB-ARBA"/>
</dbReference>
<dbReference type="AlphaFoldDB" id="A0A9Q1B1S4"/>
<dbReference type="PANTHER" id="PTHR31882">
    <property type="entry name" value="TNFAIP3-INTERACTING PROTEIN COILED COIL FAMILY MEMBER"/>
    <property type="match status" value="1"/>
</dbReference>
<feature type="coiled-coil region" evidence="2">
    <location>
        <begin position="199"/>
        <end position="282"/>
    </location>
</feature>
<feature type="coiled-coil region" evidence="2">
    <location>
        <begin position="79"/>
        <end position="159"/>
    </location>
</feature>
<evidence type="ECO:0000313" key="5">
    <source>
        <dbReference type="EMBL" id="KAJ7327005.1"/>
    </source>
</evidence>
<evidence type="ECO:0000256" key="1">
    <source>
        <dbReference type="ARBA" id="ARBA00023054"/>
    </source>
</evidence>
<feature type="region of interest" description="Disordered" evidence="3">
    <location>
        <begin position="47"/>
        <end position="66"/>
    </location>
</feature>
<sequence length="364" mass="42660">MLLLCDSRELDDEIRILIGKNSALESCKKSDSSSCILNAFAKHSPLGRSEQMEASSEGKKAPDSQLEHQWAKKLPTGMLEQQIIVLEKQRQEVTEMKAKLETMPKTVSKLERERDQMQEKCQQLEILYMKKLEQEMQDKKMLQEENRLLKEEIALANTKKTHYEHEIGRLNKALVGARRNHHAWLHEPHVEATRTNCGKEEMKVQIDVLKQQVQIYEEDFKKERSDRERLNAEKEALQRINEKSQTQLNKLNYQIKDLQEKKELLEKQVKQQAQVLRALTEKHGYPLQLFVPPCLSCAKCGILHLPPEPQKTSVSRDFNREQQEPSAGFQFRENTLKSIFCSQERCEQILKKHCEEKNREMMKN</sequence>
<dbReference type="Gene3D" id="1.20.5.990">
    <property type="entry name" value="Nemo cc2-lz domain - 1d5 darpin complex"/>
    <property type="match status" value="1"/>
</dbReference>
<name>A0A9Q1B1S4_9SAUR</name>
<evidence type="ECO:0000259" key="4">
    <source>
        <dbReference type="Pfam" id="PF16516"/>
    </source>
</evidence>
<protein>
    <recommendedName>
        <fullName evidence="4">NF-kappa-B essential modulator NEMO CC2-LZ domain-containing protein</fullName>
    </recommendedName>
</protein>
<feature type="domain" description="NF-kappa-B essential modulator NEMO CC2-LZ" evidence="4">
    <location>
        <begin position="152"/>
        <end position="252"/>
    </location>
</feature>
<keyword evidence="1 2" id="KW-0175">Coiled coil</keyword>
<feature type="compositionally biased region" description="Basic and acidic residues" evidence="3">
    <location>
        <begin position="56"/>
        <end position="66"/>
    </location>
</feature>
<evidence type="ECO:0000313" key="6">
    <source>
        <dbReference type="Proteomes" id="UP001142489"/>
    </source>
</evidence>
<dbReference type="FunFam" id="1.20.5.990:FF:000004">
    <property type="entry name" value="TNFAIP3 interacting protein 3"/>
    <property type="match status" value="1"/>
</dbReference>